<proteinExistence type="predicted"/>
<name>A0A6C0IQU9_9ZZZZ</name>
<dbReference type="AlphaFoldDB" id="A0A6C0IQU9"/>
<evidence type="ECO:0000313" key="1">
    <source>
        <dbReference type="EMBL" id="QHT94950.1"/>
    </source>
</evidence>
<protein>
    <submittedName>
        <fullName evidence="1">Uncharacterized protein</fullName>
    </submittedName>
</protein>
<accession>A0A6C0IQU9</accession>
<reference evidence="1" key="1">
    <citation type="journal article" date="2020" name="Nature">
        <title>Giant virus diversity and host interactions through global metagenomics.</title>
        <authorList>
            <person name="Schulz F."/>
            <person name="Roux S."/>
            <person name="Paez-Espino D."/>
            <person name="Jungbluth S."/>
            <person name="Walsh D.A."/>
            <person name="Denef V.J."/>
            <person name="McMahon K.D."/>
            <person name="Konstantinidis K.T."/>
            <person name="Eloe-Fadrosh E.A."/>
            <person name="Kyrpides N.C."/>
            <person name="Woyke T."/>
        </authorList>
    </citation>
    <scope>NUCLEOTIDE SEQUENCE</scope>
    <source>
        <strain evidence="1">GVMAG-M-3300024261-37</strain>
    </source>
</reference>
<organism evidence="1">
    <name type="scientific">viral metagenome</name>
    <dbReference type="NCBI Taxonomy" id="1070528"/>
    <lineage>
        <taxon>unclassified sequences</taxon>
        <taxon>metagenomes</taxon>
        <taxon>organismal metagenomes</taxon>
    </lineage>
</organism>
<dbReference type="EMBL" id="MN740232">
    <property type="protein sequence ID" value="QHT94950.1"/>
    <property type="molecule type" value="Genomic_DNA"/>
</dbReference>
<sequence>MYISLNTNQYDINNVMISEKTKNNIMQNGDFYRLYYSTEDIILNGLHISFELKNISIEKYFNKIKCIFENNVYNNDIVNVLKNIEKKLLARYNTINRTSISRIAEQLEHKYIKIFDDNYINIKKYKSIKFVLKVSGIWSSQNEFGLTFRFFLTPIIED</sequence>